<dbReference type="Proteomes" id="UP000185829">
    <property type="component" value="Unassembled WGS sequence"/>
</dbReference>
<dbReference type="InterPro" id="IPR000515">
    <property type="entry name" value="MetI-like"/>
</dbReference>
<evidence type="ECO:0000256" key="3">
    <source>
        <dbReference type="ARBA" id="ARBA00022475"/>
    </source>
</evidence>
<protein>
    <submittedName>
        <fullName evidence="9">Peptide/nickel transport system permease protein</fullName>
    </submittedName>
</protein>
<organism evidence="9 10">
    <name type="scientific">Peribacillus simplex</name>
    <dbReference type="NCBI Taxonomy" id="1478"/>
    <lineage>
        <taxon>Bacteria</taxon>
        <taxon>Bacillati</taxon>
        <taxon>Bacillota</taxon>
        <taxon>Bacilli</taxon>
        <taxon>Bacillales</taxon>
        <taxon>Bacillaceae</taxon>
        <taxon>Peribacillus</taxon>
    </lineage>
</organism>
<dbReference type="GO" id="GO:0055085">
    <property type="term" value="P:transmembrane transport"/>
    <property type="evidence" value="ECO:0007669"/>
    <property type="project" value="InterPro"/>
</dbReference>
<feature type="transmembrane region" description="Helical" evidence="7">
    <location>
        <begin position="99"/>
        <end position="124"/>
    </location>
</feature>
<dbReference type="InterPro" id="IPR050366">
    <property type="entry name" value="BP-dependent_transpt_permease"/>
</dbReference>
<evidence type="ECO:0000313" key="10">
    <source>
        <dbReference type="Proteomes" id="UP000185829"/>
    </source>
</evidence>
<dbReference type="CDD" id="cd06261">
    <property type="entry name" value="TM_PBP2"/>
    <property type="match status" value="1"/>
</dbReference>
<dbReference type="Pfam" id="PF00528">
    <property type="entry name" value="BPD_transp_1"/>
    <property type="match status" value="1"/>
</dbReference>
<keyword evidence="6 7" id="KW-0472">Membrane</keyword>
<feature type="transmembrane region" description="Helical" evidence="7">
    <location>
        <begin position="263"/>
        <end position="284"/>
    </location>
</feature>
<dbReference type="PANTHER" id="PTHR43386">
    <property type="entry name" value="OLIGOPEPTIDE TRANSPORT SYSTEM PERMEASE PROTEIN APPC"/>
    <property type="match status" value="1"/>
</dbReference>
<keyword evidence="5 7" id="KW-1133">Transmembrane helix</keyword>
<keyword evidence="3" id="KW-1003">Cell membrane</keyword>
<evidence type="ECO:0000256" key="1">
    <source>
        <dbReference type="ARBA" id="ARBA00004651"/>
    </source>
</evidence>
<reference evidence="9 10" key="1">
    <citation type="submission" date="2017-01" db="EMBL/GenBank/DDBJ databases">
        <authorList>
            <person name="Varghese N."/>
            <person name="Submissions S."/>
        </authorList>
    </citation>
    <scope>NUCLEOTIDE SEQUENCE [LARGE SCALE GENOMIC DNA]</scope>
    <source>
        <strain evidence="9 10">RUG2-6</strain>
    </source>
</reference>
<dbReference type="AlphaFoldDB" id="A0A9X8WLJ5"/>
<feature type="transmembrane region" description="Helical" evidence="7">
    <location>
        <begin position="131"/>
        <end position="153"/>
    </location>
</feature>
<dbReference type="PROSITE" id="PS50928">
    <property type="entry name" value="ABC_TM1"/>
    <property type="match status" value="1"/>
</dbReference>
<sequence length="301" mass="33022">MEAKTIIQKTDPLYSKNHMKKERQSLLLRRYFSNRLVVTGSVIILILSLISIFAPLITVYTPYDMIVTDRLSPPSAKHFFGTDNFGRDLFSRVVYGTRVSMTVGLTVAAITLVIGAVIGLYSAYYRTLDHILMRVCDGLMAFPAILLAIALMAALGPNIINVILSLSIVNTPSVARVVRSAAIVVKEQTFIEALRSQGASSWRIIWLHIAPNTMSPLIVQITYVFGVSVIIEASLSFLGAGIPAPSPSLGNILFDGKIVIFNAWWMTVFPGAFIILSVLGLNLFGDGLRDLLDPHTNKVKK</sequence>
<dbReference type="Pfam" id="PF12911">
    <property type="entry name" value="OppC_N"/>
    <property type="match status" value="1"/>
</dbReference>
<dbReference type="InterPro" id="IPR025966">
    <property type="entry name" value="OppC_N"/>
</dbReference>
<evidence type="ECO:0000256" key="5">
    <source>
        <dbReference type="ARBA" id="ARBA00022989"/>
    </source>
</evidence>
<comment type="similarity">
    <text evidence="7">Belongs to the binding-protein-dependent transport system permease family.</text>
</comment>
<evidence type="ECO:0000259" key="8">
    <source>
        <dbReference type="PROSITE" id="PS50928"/>
    </source>
</evidence>
<dbReference type="InterPro" id="IPR035906">
    <property type="entry name" value="MetI-like_sf"/>
</dbReference>
<accession>A0A9X8WLJ5</accession>
<evidence type="ECO:0000256" key="2">
    <source>
        <dbReference type="ARBA" id="ARBA00022448"/>
    </source>
</evidence>
<evidence type="ECO:0000256" key="7">
    <source>
        <dbReference type="RuleBase" id="RU363032"/>
    </source>
</evidence>
<dbReference type="SUPFAM" id="SSF161098">
    <property type="entry name" value="MetI-like"/>
    <property type="match status" value="1"/>
</dbReference>
<dbReference type="PANTHER" id="PTHR43386:SF6">
    <property type="entry name" value="ABC TRANSPORTER PERMEASE PROTEIN"/>
    <property type="match status" value="1"/>
</dbReference>
<feature type="transmembrane region" description="Helical" evidence="7">
    <location>
        <begin position="36"/>
        <end position="60"/>
    </location>
</feature>
<comment type="caution">
    <text evidence="9">The sequence shown here is derived from an EMBL/GenBank/DDBJ whole genome shotgun (WGS) entry which is preliminary data.</text>
</comment>
<name>A0A9X8WLJ5_9BACI</name>
<evidence type="ECO:0000256" key="4">
    <source>
        <dbReference type="ARBA" id="ARBA00022692"/>
    </source>
</evidence>
<proteinExistence type="inferred from homology"/>
<comment type="subcellular location">
    <subcellularLocation>
        <location evidence="1 7">Cell membrane</location>
        <topology evidence="1 7">Multi-pass membrane protein</topology>
    </subcellularLocation>
</comment>
<keyword evidence="4 7" id="KW-0812">Transmembrane</keyword>
<feature type="transmembrane region" description="Helical" evidence="7">
    <location>
        <begin position="221"/>
        <end position="243"/>
    </location>
</feature>
<evidence type="ECO:0000313" key="9">
    <source>
        <dbReference type="EMBL" id="SIR70079.1"/>
    </source>
</evidence>
<feature type="domain" description="ABC transmembrane type-1" evidence="8">
    <location>
        <begin position="97"/>
        <end position="285"/>
    </location>
</feature>
<dbReference type="RefSeq" id="WP_076369156.1">
    <property type="nucleotide sequence ID" value="NZ_FTMX01000005.1"/>
</dbReference>
<gene>
    <name evidence="9" type="ORF">SAMN05878482_10592</name>
</gene>
<dbReference type="EMBL" id="FTMX01000005">
    <property type="protein sequence ID" value="SIR70079.1"/>
    <property type="molecule type" value="Genomic_DNA"/>
</dbReference>
<evidence type="ECO:0000256" key="6">
    <source>
        <dbReference type="ARBA" id="ARBA00023136"/>
    </source>
</evidence>
<dbReference type="GO" id="GO:0005886">
    <property type="term" value="C:plasma membrane"/>
    <property type="evidence" value="ECO:0007669"/>
    <property type="project" value="UniProtKB-SubCell"/>
</dbReference>
<keyword evidence="2 7" id="KW-0813">Transport</keyword>
<dbReference type="Gene3D" id="1.10.3720.10">
    <property type="entry name" value="MetI-like"/>
    <property type="match status" value="1"/>
</dbReference>